<evidence type="ECO:0000259" key="11">
    <source>
        <dbReference type="Pfam" id="PF14306"/>
    </source>
</evidence>
<dbReference type="SUPFAM" id="SSF52374">
    <property type="entry name" value="Nucleotidylyl transferase"/>
    <property type="match status" value="1"/>
</dbReference>
<keyword evidence="3 12" id="KW-0808">Transferase</keyword>
<feature type="domain" description="Sulphate adenylyltransferase catalytic" evidence="10">
    <location>
        <begin position="172"/>
        <end position="381"/>
    </location>
</feature>
<dbReference type="Gene3D" id="3.10.400.10">
    <property type="entry name" value="Sulfate adenylyltransferase"/>
    <property type="match status" value="1"/>
</dbReference>
<dbReference type="PANTHER" id="PTHR43509:SF1">
    <property type="entry name" value="SULFATE ADENYLYLTRANSFERASE"/>
    <property type="match status" value="1"/>
</dbReference>
<dbReference type="SUPFAM" id="SSF88697">
    <property type="entry name" value="PUA domain-like"/>
    <property type="match status" value="1"/>
</dbReference>
<evidence type="ECO:0000256" key="1">
    <source>
        <dbReference type="ARBA" id="ARBA00005048"/>
    </source>
</evidence>
<evidence type="ECO:0000256" key="6">
    <source>
        <dbReference type="ARBA" id="ARBA00022840"/>
    </source>
</evidence>
<dbReference type="NCBIfam" id="NF003166">
    <property type="entry name" value="PRK04149.1"/>
    <property type="match status" value="1"/>
</dbReference>
<dbReference type="GO" id="GO:0005524">
    <property type="term" value="F:ATP binding"/>
    <property type="evidence" value="ECO:0007669"/>
    <property type="project" value="UniProtKB-KW"/>
</dbReference>
<evidence type="ECO:0000256" key="3">
    <source>
        <dbReference type="ARBA" id="ARBA00022679"/>
    </source>
</evidence>
<comment type="pathway">
    <text evidence="1">Sulfur metabolism; hydrogen sulfide biosynthesis; sulfite from sulfate: step 1/3.</text>
</comment>
<sequence length="387" mass="43967">MIPEPYGGRLVKALMSEAEAEKRLGEVHELPSVRPVVDQVYDADKIGVGAYSPLEGFMGEDEYLSVLERNTLGSGLPWTIPIILTPNSKTDSRVVSEARPSDTIVLRGLNDEPFALLELEEKFGFDKSYYAEKVYGTKDTAHPNVADLAEFGEVALAGRVRLIRRLNVPSMKFEFTPEETRERFKRMGWRSVAGYQARNPPHTAHEYIQRVTLEREDVDAIFIQPVVGKLKRGDYKPEVIMKAYEVFVKNYYPENRVLLGSLSIAMRYAGPKASLFLAIVRRNYGCSHFIVGRDQAGVGNYYDPYACHRIFDEYDVGVIPLRYQETFYCRICGWMASSKVCPHPEEYHESTSQTRIRKLLTEGKPLPTEILRPEVAEVLRSGDVINQ</sequence>
<dbReference type="Pfam" id="PF14306">
    <property type="entry name" value="PUA_2"/>
    <property type="match status" value="1"/>
</dbReference>
<dbReference type="InterPro" id="IPR024951">
    <property type="entry name" value="Sulfurylase_cat_dom"/>
</dbReference>
<evidence type="ECO:0000259" key="10">
    <source>
        <dbReference type="Pfam" id="PF01747"/>
    </source>
</evidence>
<accession>A0A2R6AL38</accession>
<reference evidence="12 13" key="1">
    <citation type="submission" date="2017-04" db="EMBL/GenBank/DDBJ databases">
        <title>Novel microbial lineages endemic to geothermal iron-oxide mats fill important gaps in the evolutionary history of Archaea.</title>
        <authorList>
            <person name="Jay Z.J."/>
            <person name="Beam J.P."/>
            <person name="Dlakic M."/>
            <person name="Rusch D.B."/>
            <person name="Kozubal M.A."/>
            <person name="Inskeep W.P."/>
        </authorList>
    </citation>
    <scope>NUCLEOTIDE SEQUENCE [LARGE SCALE GENOMIC DNA]</scope>
    <source>
        <strain evidence="12">OSP_D</strain>
    </source>
</reference>
<gene>
    <name evidence="12" type="ORF">B9Q03_11160</name>
</gene>
<evidence type="ECO:0000256" key="4">
    <source>
        <dbReference type="ARBA" id="ARBA00022695"/>
    </source>
</evidence>
<name>A0A2R6AL38_9ARCH</name>
<evidence type="ECO:0000256" key="9">
    <source>
        <dbReference type="ARBA" id="ARBA00041598"/>
    </source>
</evidence>
<evidence type="ECO:0000313" key="13">
    <source>
        <dbReference type="Proteomes" id="UP000240322"/>
    </source>
</evidence>
<evidence type="ECO:0000256" key="7">
    <source>
        <dbReference type="ARBA" id="ARBA00031812"/>
    </source>
</evidence>
<evidence type="ECO:0000256" key="5">
    <source>
        <dbReference type="ARBA" id="ARBA00022741"/>
    </source>
</evidence>
<dbReference type="InterPro" id="IPR014729">
    <property type="entry name" value="Rossmann-like_a/b/a_fold"/>
</dbReference>
<dbReference type="Pfam" id="PF01747">
    <property type="entry name" value="ATP-sulfurylase"/>
    <property type="match status" value="1"/>
</dbReference>
<dbReference type="Gene3D" id="3.40.50.620">
    <property type="entry name" value="HUPs"/>
    <property type="match status" value="1"/>
</dbReference>
<evidence type="ECO:0000313" key="12">
    <source>
        <dbReference type="EMBL" id="PSN87090.1"/>
    </source>
</evidence>
<keyword evidence="6" id="KW-0067">ATP-binding</keyword>
<protein>
    <recommendedName>
        <fullName evidence="2">sulfate adenylyltransferase</fullName>
        <ecNumber evidence="2">2.7.7.4</ecNumber>
    </recommendedName>
    <alternativeName>
        <fullName evidence="9">ATP-sulfurylase</fullName>
    </alternativeName>
    <alternativeName>
        <fullName evidence="7">Sulfate adenylate transferase</fullName>
    </alternativeName>
</protein>
<dbReference type="InterPro" id="IPR025980">
    <property type="entry name" value="ATP-Sase_PUA-like_dom"/>
</dbReference>
<dbReference type="GO" id="GO:0004781">
    <property type="term" value="F:sulfate adenylyltransferase (ATP) activity"/>
    <property type="evidence" value="ECO:0007669"/>
    <property type="project" value="UniProtKB-EC"/>
</dbReference>
<dbReference type="InterPro" id="IPR002650">
    <property type="entry name" value="Sulphate_adenylyltransferase"/>
</dbReference>
<dbReference type="InterPro" id="IPR015947">
    <property type="entry name" value="PUA-like_sf"/>
</dbReference>
<dbReference type="Proteomes" id="UP000240322">
    <property type="component" value="Unassembled WGS sequence"/>
</dbReference>
<dbReference type="AlphaFoldDB" id="A0A2R6AL38"/>
<keyword evidence="5" id="KW-0547">Nucleotide-binding</keyword>
<proteinExistence type="inferred from homology"/>
<dbReference type="EMBL" id="NEXE01000185">
    <property type="protein sequence ID" value="PSN87090.1"/>
    <property type="molecule type" value="Genomic_DNA"/>
</dbReference>
<feature type="domain" description="ATP-sulfurylase PUA-like" evidence="11">
    <location>
        <begin position="4"/>
        <end position="164"/>
    </location>
</feature>
<organism evidence="12 13">
    <name type="scientific">Candidatus Marsarchaeota G2 archaeon OSP_D</name>
    <dbReference type="NCBI Taxonomy" id="1978157"/>
    <lineage>
        <taxon>Archaea</taxon>
        <taxon>Candidatus Marsarchaeota</taxon>
        <taxon>Candidatus Marsarchaeota group 2</taxon>
    </lineage>
</organism>
<dbReference type="NCBIfam" id="TIGR00339">
    <property type="entry name" value="sopT"/>
    <property type="match status" value="1"/>
</dbReference>
<dbReference type="PANTHER" id="PTHR43509">
    <property type="match status" value="1"/>
</dbReference>
<comment type="caution">
    <text evidence="12">The sequence shown here is derived from an EMBL/GenBank/DDBJ whole genome shotgun (WGS) entry which is preliminary data.</text>
</comment>
<evidence type="ECO:0000256" key="8">
    <source>
        <dbReference type="ARBA" id="ARBA00037980"/>
    </source>
</evidence>
<dbReference type="EC" id="2.7.7.4" evidence="2"/>
<comment type="similarity">
    <text evidence="8">Belongs to the sulfate adenylyltransferase family.</text>
</comment>
<dbReference type="GO" id="GO:0000103">
    <property type="term" value="P:sulfate assimilation"/>
    <property type="evidence" value="ECO:0007669"/>
    <property type="project" value="InterPro"/>
</dbReference>
<keyword evidence="4 12" id="KW-0548">Nucleotidyltransferase</keyword>
<evidence type="ECO:0000256" key="2">
    <source>
        <dbReference type="ARBA" id="ARBA00012391"/>
    </source>
</evidence>